<proteinExistence type="predicted"/>
<dbReference type="Pfam" id="PF19781">
    <property type="entry name" value="DUF6266"/>
    <property type="match status" value="1"/>
</dbReference>
<dbReference type="AlphaFoldDB" id="A0AAE3M7N8"/>
<reference evidence="1" key="1">
    <citation type="submission" date="2022-10" db="EMBL/GenBank/DDBJ databases">
        <authorList>
            <person name="Yu W.X."/>
        </authorList>
    </citation>
    <scope>NUCLEOTIDE SEQUENCE</scope>
    <source>
        <strain evidence="1">AAT</strain>
    </source>
</reference>
<dbReference type="InterPro" id="IPR046233">
    <property type="entry name" value="DUF6266"/>
</dbReference>
<sequence>MGTYIKGINGRFTGKVGSTVGSQCKGISVMKSLPDFSNHKASKKQLAHRAKFRLATRFLQPLYPVIQLGYKNQDSLKSPQNAAMSELMKYTIEGEYPDYKVNLNNLVLAVGSLKGTNRPSVEANGEEVVFTWRYNASSDEMFKDNGVILVAIAEGYYPEYSICNNVRSEGTASMYLPDAPPGTVVHCYIAFAAMDDTNRVSNSVHAGTVIIPEEG</sequence>
<accession>A0AAE3M7N8</accession>
<organism evidence="1 2">
    <name type="scientific">Plebeiibacterium sediminum</name>
    <dbReference type="NCBI Taxonomy" id="2992112"/>
    <lineage>
        <taxon>Bacteria</taxon>
        <taxon>Pseudomonadati</taxon>
        <taxon>Bacteroidota</taxon>
        <taxon>Bacteroidia</taxon>
        <taxon>Marinilabiliales</taxon>
        <taxon>Marinilabiliaceae</taxon>
        <taxon>Plebeiibacterium</taxon>
    </lineage>
</organism>
<keyword evidence="2" id="KW-1185">Reference proteome</keyword>
<evidence type="ECO:0000313" key="2">
    <source>
        <dbReference type="Proteomes" id="UP001209229"/>
    </source>
</evidence>
<protein>
    <submittedName>
        <fullName evidence="1">DUF6266 family protein</fullName>
    </submittedName>
</protein>
<evidence type="ECO:0000313" key="1">
    <source>
        <dbReference type="EMBL" id="MCW3788689.1"/>
    </source>
</evidence>
<name>A0AAE3M7N8_9BACT</name>
<comment type="caution">
    <text evidence="1">The sequence shown here is derived from an EMBL/GenBank/DDBJ whole genome shotgun (WGS) entry which is preliminary data.</text>
</comment>
<gene>
    <name evidence="1" type="ORF">OM075_19625</name>
</gene>
<dbReference type="RefSeq" id="WP_301192246.1">
    <property type="nucleotide sequence ID" value="NZ_JAPDPJ010000061.1"/>
</dbReference>
<dbReference type="Proteomes" id="UP001209229">
    <property type="component" value="Unassembled WGS sequence"/>
</dbReference>
<dbReference type="EMBL" id="JAPDPJ010000061">
    <property type="protein sequence ID" value="MCW3788689.1"/>
    <property type="molecule type" value="Genomic_DNA"/>
</dbReference>